<comment type="similarity">
    <text evidence="2">Belongs to the SHMT family.</text>
</comment>
<dbReference type="InterPro" id="IPR049943">
    <property type="entry name" value="Ser_HO-MeTrfase-like"/>
</dbReference>
<dbReference type="GO" id="GO:0035999">
    <property type="term" value="P:tetrahydrofolate interconversion"/>
    <property type="evidence" value="ECO:0007669"/>
    <property type="project" value="InterPro"/>
</dbReference>
<evidence type="ECO:0000256" key="4">
    <source>
        <dbReference type="ARBA" id="ARBA00022679"/>
    </source>
</evidence>
<evidence type="ECO:0000256" key="2">
    <source>
        <dbReference type="ARBA" id="ARBA00006376"/>
    </source>
</evidence>
<dbReference type="NCBIfam" id="NF000586">
    <property type="entry name" value="PRK00011.1"/>
    <property type="match status" value="1"/>
</dbReference>
<dbReference type="PROSITE" id="PS00096">
    <property type="entry name" value="SHMT"/>
    <property type="match status" value="1"/>
</dbReference>
<dbReference type="SUPFAM" id="SSF53383">
    <property type="entry name" value="PLP-dependent transferases"/>
    <property type="match status" value="1"/>
</dbReference>
<dbReference type="CDD" id="cd00378">
    <property type="entry name" value="SHMT"/>
    <property type="match status" value="1"/>
</dbReference>
<protein>
    <submittedName>
        <fullName evidence="8">Serine hydroxymethyltransferase</fullName>
    </submittedName>
</protein>
<organism evidence="8">
    <name type="scientific">Siphoviridae sp. ctgN495</name>
    <dbReference type="NCBI Taxonomy" id="2825608"/>
    <lineage>
        <taxon>Viruses</taxon>
        <taxon>Duplodnaviria</taxon>
        <taxon>Heunggongvirae</taxon>
        <taxon>Uroviricota</taxon>
        <taxon>Caudoviricetes</taxon>
    </lineage>
</organism>
<keyword evidence="4" id="KW-0808">Transferase</keyword>
<keyword evidence="3" id="KW-0554">One-carbon metabolism</keyword>
<dbReference type="Gene3D" id="3.90.1150.10">
    <property type="entry name" value="Aspartate Aminotransferase, domain 1"/>
    <property type="match status" value="1"/>
</dbReference>
<dbReference type="InterPro" id="IPR015421">
    <property type="entry name" value="PyrdxlP-dep_Trfase_major"/>
</dbReference>
<dbReference type="GO" id="GO:0019264">
    <property type="term" value="P:glycine biosynthetic process from serine"/>
    <property type="evidence" value="ECO:0007669"/>
    <property type="project" value="InterPro"/>
</dbReference>
<dbReference type="PANTHER" id="PTHR11680:SF35">
    <property type="entry name" value="SERINE HYDROXYMETHYLTRANSFERASE 1"/>
    <property type="match status" value="1"/>
</dbReference>
<dbReference type="Gene3D" id="3.40.640.10">
    <property type="entry name" value="Type I PLP-dependent aspartate aminotransferase-like (Major domain)"/>
    <property type="match status" value="1"/>
</dbReference>
<dbReference type="Pfam" id="PF00464">
    <property type="entry name" value="SHMT"/>
    <property type="match status" value="1"/>
</dbReference>
<sequence>MFNKYPELRIAYEKECRRQEQNIELIASENFVSIDILSAIGSVFTNKYSEGYPKYRTEDKGNKGRYYGGCQYIDEVEDFCIEQWKKVFHLDHKIPGLNKTSYHVNVQPHSGSQANMASYMSVLNPGDTILSMNLNNGGHLTHGSSVNFSGKLYDVVFYDVDERGYIDYLDIEKKIKEFKPKLVLAGASAYSRTIDFERIYNIINICSTHDYRPYFMVDMSHIAGLVATGNHPSPFGYADIITTTTHKTLRGPRGGIIFCVNDLAKKVDSSVFPGCQGGPLQNVILAKAVCACEDCQPEYYKYIDRVVRNANAMATRFKQLGYDIVTGGTDNHMFLIDLSKTHPNLSGRDVQEYLDKFNITVNKNCVPNEKRGPQQASGIRIGTPAMTTKGWSETDFIICAEKIDELIKQLNKNR</sequence>
<dbReference type="GO" id="GO:0004372">
    <property type="term" value="F:glycine hydroxymethyltransferase activity"/>
    <property type="evidence" value="ECO:0007669"/>
    <property type="project" value="InterPro"/>
</dbReference>
<dbReference type="EMBL" id="BK016063">
    <property type="protein sequence ID" value="DAF92090.1"/>
    <property type="molecule type" value="Genomic_DNA"/>
</dbReference>
<name>A0A8S5UCG3_9CAUD</name>
<dbReference type="PIRSF" id="PIRSF000412">
    <property type="entry name" value="SHMT"/>
    <property type="match status" value="1"/>
</dbReference>
<evidence type="ECO:0000256" key="6">
    <source>
        <dbReference type="PIRSR" id="PIRSR000412-50"/>
    </source>
</evidence>
<proteinExistence type="inferred from homology"/>
<dbReference type="HAMAP" id="MF_00051">
    <property type="entry name" value="SHMT"/>
    <property type="match status" value="1"/>
</dbReference>
<evidence type="ECO:0000256" key="3">
    <source>
        <dbReference type="ARBA" id="ARBA00022563"/>
    </source>
</evidence>
<dbReference type="InterPro" id="IPR001085">
    <property type="entry name" value="Ser_HO-MeTrfase"/>
</dbReference>
<evidence type="ECO:0000313" key="8">
    <source>
        <dbReference type="EMBL" id="DAF92090.1"/>
    </source>
</evidence>
<dbReference type="InterPro" id="IPR015424">
    <property type="entry name" value="PyrdxlP-dep_Trfase"/>
</dbReference>
<dbReference type="PANTHER" id="PTHR11680">
    <property type="entry name" value="SERINE HYDROXYMETHYLTRANSFERASE"/>
    <property type="match status" value="1"/>
</dbReference>
<feature type="domain" description="Serine hydroxymethyltransferase-like" evidence="7">
    <location>
        <begin position="6"/>
        <end position="400"/>
    </location>
</feature>
<feature type="modified residue" description="N6-(pyridoxal phosphate)lysine" evidence="6">
    <location>
        <position position="247"/>
    </location>
</feature>
<dbReference type="GO" id="GO:0030170">
    <property type="term" value="F:pyridoxal phosphate binding"/>
    <property type="evidence" value="ECO:0007669"/>
    <property type="project" value="InterPro"/>
</dbReference>
<accession>A0A8S5UCG3</accession>
<dbReference type="InterPro" id="IPR039429">
    <property type="entry name" value="SHMT-like_dom"/>
</dbReference>
<keyword evidence="5 6" id="KW-0663">Pyridoxal phosphate</keyword>
<evidence type="ECO:0000256" key="5">
    <source>
        <dbReference type="ARBA" id="ARBA00022898"/>
    </source>
</evidence>
<reference evidence="8" key="1">
    <citation type="journal article" date="2021" name="Proc. Natl. Acad. Sci. U.S.A.">
        <title>A Catalog of Tens of Thousands of Viruses from Human Metagenomes Reveals Hidden Associations with Chronic Diseases.</title>
        <authorList>
            <person name="Tisza M.J."/>
            <person name="Buck C.B."/>
        </authorList>
    </citation>
    <scope>NUCLEOTIDE SEQUENCE</scope>
    <source>
        <strain evidence="8">CtgN495</strain>
    </source>
</reference>
<dbReference type="InterPro" id="IPR019798">
    <property type="entry name" value="Ser_HO-MeTrfase_PLP_BS"/>
</dbReference>
<evidence type="ECO:0000259" key="7">
    <source>
        <dbReference type="Pfam" id="PF00464"/>
    </source>
</evidence>
<dbReference type="InterPro" id="IPR015422">
    <property type="entry name" value="PyrdxlP-dep_Trfase_small"/>
</dbReference>
<comment type="cofactor">
    <cofactor evidence="1 6">
        <name>pyridoxal 5'-phosphate</name>
        <dbReference type="ChEBI" id="CHEBI:597326"/>
    </cofactor>
</comment>
<evidence type="ECO:0000256" key="1">
    <source>
        <dbReference type="ARBA" id="ARBA00001933"/>
    </source>
</evidence>